<reference evidence="10 11" key="2">
    <citation type="submission" date="2024-07" db="EMBL/GenBank/DDBJ databases">
        <authorList>
            <person name="Akdeniz Z."/>
        </authorList>
    </citation>
    <scope>NUCLEOTIDE SEQUENCE [LARGE SCALE GENOMIC DNA]</scope>
</reference>
<protein>
    <submittedName>
        <fullName evidence="9">NADH oxidase</fullName>
    </submittedName>
    <submittedName>
        <fullName evidence="10">NADH_oxidase</fullName>
    </submittedName>
</protein>
<accession>A0AA86NYW3</accession>
<dbReference type="InterPro" id="IPR016156">
    <property type="entry name" value="FAD/NAD-linked_Rdtase_dimer_sf"/>
</dbReference>
<comment type="caution">
    <text evidence="9">The sequence shown here is derived from an EMBL/GenBank/DDBJ whole genome shotgun (WGS) entry which is preliminary data.</text>
</comment>
<keyword evidence="4" id="KW-0274">FAD</keyword>
<keyword evidence="5" id="KW-0560">Oxidoreductase</keyword>
<keyword evidence="11" id="KW-1185">Reference proteome</keyword>
<dbReference type="EMBL" id="CATOUU010000386">
    <property type="protein sequence ID" value="CAI9927750.1"/>
    <property type="molecule type" value="Genomic_DNA"/>
</dbReference>
<sequence length="468" mass="52561">MKIVIIGATHAGTTAALHLKQCDPQFEIILIERNNYIQFMRYGIAMSLQSGIPLEKMFLHQPSDFTKLGINILLEHTATDIDFKQKSVTVLSAVNETKQLIYDKLIIATGSQPIVPKYAENFNHLNNVFQVKSYQNGLKLQEYFKQNKNQDKVVAIIGGGYTAIELLQSFAQNNFKVIIVDRNPRVLRKYFDQDICEIVEEIIRPKCTLALNSEVKSLQQIQSKLHLNVFNNKTQEDQLITADACVICIGDKPSTNFLVQAAQRDGLELETILDAIKIDKNSRTSIPDVYACGGCAITRFHGEQIFLPLAQDAVRQGISAAFDIINQTNAKIPQLPTFDSEVTMAVRVYDKVLSQSGLSTAHAQQLFGADNVKSHTVKQLQKLDFMTINENVHVKIIYRIDTKQLVGAQVVGDRNSVEVSQIASILINRGMDLKQVVQQEFAFNQWFGKPQHVLQQAALEVILQEGFK</sequence>
<dbReference type="Gene3D" id="3.30.390.30">
    <property type="match status" value="1"/>
</dbReference>
<comment type="similarity">
    <text evidence="2">Belongs to the class-III pyridine nucleotide-disulfide oxidoreductase family.</text>
</comment>
<dbReference type="SUPFAM" id="SSF55424">
    <property type="entry name" value="FAD/NAD-linked reductases, dimerisation (C-terminal) domain"/>
    <property type="match status" value="1"/>
</dbReference>
<keyword evidence="6" id="KW-0676">Redox-active center</keyword>
<evidence type="ECO:0000259" key="7">
    <source>
        <dbReference type="Pfam" id="PF02852"/>
    </source>
</evidence>
<comment type="cofactor">
    <cofactor evidence="1">
        <name>FAD</name>
        <dbReference type="ChEBI" id="CHEBI:57692"/>
    </cofactor>
</comment>
<gene>
    <name evidence="9" type="ORF">HINF_LOCUS15395</name>
    <name evidence="10" type="ORF">HINF_LOCUS3204</name>
</gene>
<dbReference type="InterPro" id="IPR050260">
    <property type="entry name" value="FAD-bd_OxRdtase"/>
</dbReference>
<organism evidence="9">
    <name type="scientific">Hexamita inflata</name>
    <dbReference type="NCBI Taxonomy" id="28002"/>
    <lineage>
        <taxon>Eukaryota</taxon>
        <taxon>Metamonada</taxon>
        <taxon>Diplomonadida</taxon>
        <taxon>Hexamitidae</taxon>
        <taxon>Hexamitinae</taxon>
        <taxon>Hexamita</taxon>
    </lineage>
</organism>
<evidence type="ECO:0000256" key="6">
    <source>
        <dbReference type="ARBA" id="ARBA00023284"/>
    </source>
</evidence>
<dbReference type="Pfam" id="PF07992">
    <property type="entry name" value="Pyr_redox_2"/>
    <property type="match status" value="1"/>
</dbReference>
<evidence type="ECO:0000313" key="9">
    <source>
        <dbReference type="EMBL" id="CAI9927750.1"/>
    </source>
</evidence>
<reference evidence="9" key="1">
    <citation type="submission" date="2023-06" db="EMBL/GenBank/DDBJ databases">
        <authorList>
            <person name="Kurt Z."/>
        </authorList>
    </citation>
    <scope>NUCLEOTIDE SEQUENCE</scope>
</reference>
<dbReference type="AlphaFoldDB" id="A0AA86NYW3"/>
<evidence type="ECO:0000256" key="1">
    <source>
        <dbReference type="ARBA" id="ARBA00001974"/>
    </source>
</evidence>
<evidence type="ECO:0000313" key="10">
    <source>
        <dbReference type="EMBL" id="CAL5975182.1"/>
    </source>
</evidence>
<feature type="domain" description="FAD/NAD(P)-binding" evidence="8">
    <location>
        <begin position="1"/>
        <end position="317"/>
    </location>
</feature>
<evidence type="ECO:0000256" key="5">
    <source>
        <dbReference type="ARBA" id="ARBA00023002"/>
    </source>
</evidence>
<evidence type="ECO:0000256" key="3">
    <source>
        <dbReference type="ARBA" id="ARBA00022630"/>
    </source>
</evidence>
<dbReference type="PANTHER" id="PTHR43429:SF1">
    <property type="entry name" value="NAD(P)H SULFUR OXIDOREDUCTASE (COA-DEPENDENT)"/>
    <property type="match status" value="1"/>
</dbReference>
<dbReference type="PRINTS" id="PR00469">
    <property type="entry name" value="PNDRDTASEII"/>
</dbReference>
<evidence type="ECO:0000256" key="4">
    <source>
        <dbReference type="ARBA" id="ARBA00022827"/>
    </source>
</evidence>
<dbReference type="Gene3D" id="3.50.50.60">
    <property type="entry name" value="FAD/NAD(P)-binding domain"/>
    <property type="match status" value="2"/>
</dbReference>
<keyword evidence="3" id="KW-0285">Flavoprotein</keyword>
<dbReference type="EMBL" id="CAXDID020000006">
    <property type="protein sequence ID" value="CAL5975182.1"/>
    <property type="molecule type" value="Genomic_DNA"/>
</dbReference>
<dbReference type="Pfam" id="PF02852">
    <property type="entry name" value="Pyr_redox_dim"/>
    <property type="match status" value="1"/>
</dbReference>
<dbReference type="InterPro" id="IPR023753">
    <property type="entry name" value="FAD/NAD-binding_dom"/>
</dbReference>
<dbReference type="InterPro" id="IPR036188">
    <property type="entry name" value="FAD/NAD-bd_sf"/>
</dbReference>
<proteinExistence type="inferred from homology"/>
<dbReference type="GO" id="GO:0016491">
    <property type="term" value="F:oxidoreductase activity"/>
    <property type="evidence" value="ECO:0007669"/>
    <property type="project" value="UniProtKB-KW"/>
</dbReference>
<dbReference type="InterPro" id="IPR004099">
    <property type="entry name" value="Pyr_nucl-diS_OxRdtase_dimer"/>
</dbReference>
<dbReference type="PRINTS" id="PR00368">
    <property type="entry name" value="FADPNR"/>
</dbReference>
<dbReference type="SUPFAM" id="SSF51905">
    <property type="entry name" value="FAD/NAD(P)-binding domain"/>
    <property type="match status" value="2"/>
</dbReference>
<evidence type="ECO:0000259" key="8">
    <source>
        <dbReference type="Pfam" id="PF07992"/>
    </source>
</evidence>
<evidence type="ECO:0000256" key="2">
    <source>
        <dbReference type="ARBA" id="ARBA00009130"/>
    </source>
</evidence>
<name>A0AA86NYW3_9EUKA</name>
<feature type="domain" description="Pyridine nucleotide-disulphide oxidoreductase dimerisation" evidence="7">
    <location>
        <begin position="354"/>
        <end position="439"/>
    </location>
</feature>
<evidence type="ECO:0000313" key="11">
    <source>
        <dbReference type="Proteomes" id="UP001642409"/>
    </source>
</evidence>
<dbReference type="Proteomes" id="UP001642409">
    <property type="component" value="Unassembled WGS sequence"/>
</dbReference>
<dbReference type="PANTHER" id="PTHR43429">
    <property type="entry name" value="PYRIDINE NUCLEOTIDE-DISULFIDE OXIDOREDUCTASE DOMAIN-CONTAINING"/>
    <property type="match status" value="1"/>
</dbReference>